<evidence type="ECO:0000313" key="1">
    <source>
        <dbReference type="EMBL" id="KNZ63950.1"/>
    </source>
</evidence>
<organism evidence="1 2">
    <name type="scientific">Puccinia sorghi</name>
    <dbReference type="NCBI Taxonomy" id="27349"/>
    <lineage>
        <taxon>Eukaryota</taxon>
        <taxon>Fungi</taxon>
        <taxon>Dikarya</taxon>
        <taxon>Basidiomycota</taxon>
        <taxon>Pucciniomycotina</taxon>
        <taxon>Pucciniomycetes</taxon>
        <taxon>Pucciniales</taxon>
        <taxon>Pucciniaceae</taxon>
        <taxon>Puccinia</taxon>
    </lineage>
</organism>
<dbReference type="AlphaFoldDB" id="A0A0L6VUS0"/>
<accession>A0A0L6VUS0</accession>
<dbReference type="VEuPathDB" id="FungiDB:VP01_1080g4"/>
<proteinExistence type="predicted"/>
<sequence length="400" mass="45569">MSAMSWESFDQILGVVFPRPYKFTTSAVRHHTIALMHHDSLGLCLTWGKVEQKSSQTAPASKSTIPAHSGKKEEDTFKKWLRLITRQHGQKEYIGMRKSALRDDDVERVFQELNADYFLSLPDRVGEQRGVVAKLRKREMIIMEAEFVSISKRENAVRCGGPAAVITTRDVRKREAMINPSADTIDNTITACSEFRQPRVTPVTRRGQRLHFCDQGKHCIHNKNPRNRVNDPCQYDMRREVHCIIYKEIRGKQESHDERLGLFHRRWSGNDRHGNYSMAGNMIAGRTAPDMWDAIRKKADALQYKGLPMSLICFNASLGLGSSGVRKPQPETSHSFRRFPADDVAVEAYVTHTTSKGEDFTLRLSPCIKLNVKSDDVLQNKWKYKLGSRKSGASYSMLIG</sequence>
<reference evidence="1 2" key="1">
    <citation type="submission" date="2015-08" db="EMBL/GenBank/DDBJ databases">
        <title>Next Generation Sequencing and Analysis of the Genome of Puccinia sorghi L Schw, the Causal Agent of Maize Common Rust.</title>
        <authorList>
            <person name="Rochi L."/>
            <person name="Burguener G."/>
            <person name="Darino M."/>
            <person name="Turjanski A."/>
            <person name="Kreff E."/>
            <person name="Dieguez M.J."/>
            <person name="Sacco F."/>
        </authorList>
    </citation>
    <scope>NUCLEOTIDE SEQUENCE [LARGE SCALE GENOMIC DNA]</scope>
    <source>
        <strain evidence="1 2">RO10H11247</strain>
    </source>
</reference>
<evidence type="ECO:0000313" key="2">
    <source>
        <dbReference type="Proteomes" id="UP000037035"/>
    </source>
</evidence>
<comment type="caution">
    <text evidence="1">The sequence shown here is derived from an EMBL/GenBank/DDBJ whole genome shotgun (WGS) entry which is preliminary data.</text>
</comment>
<gene>
    <name evidence="1" type="ORF">VP01_1080g4</name>
</gene>
<keyword evidence="2" id="KW-1185">Reference proteome</keyword>
<protein>
    <submittedName>
        <fullName evidence="1">Uncharacterized protein</fullName>
    </submittedName>
</protein>
<dbReference type="EMBL" id="LAVV01000899">
    <property type="protein sequence ID" value="KNZ63950.1"/>
    <property type="molecule type" value="Genomic_DNA"/>
</dbReference>
<name>A0A0L6VUS0_9BASI</name>
<dbReference type="Proteomes" id="UP000037035">
    <property type="component" value="Unassembled WGS sequence"/>
</dbReference>